<organism evidence="1 2">
    <name type="scientific">Iphiclides podalirius</name>
    <name type="common">scarce swallowtail</name>
    <dbReference type="NCBI Taxonomy" id="110791"/>
    <lineage>
        <taxon>Eukaryota</taxon>
        <taxon>Metazoa</taxon>
        <taxon>Ecdysozoa</taxon>
        <taxon>Arthropoda</taxon>
        <taxon>Hexapoda</taxon>
        <taxon>Insecta</taxon>
        <taxon>Pterygota</taxon>
        <taxon>Neoptera</taxon>
        <taxon>Endopterygota</taxon>
        <taxon>Lepidoptera</taxon>
        <taxon>Glossata</taxon>
        <taxon>Ditrysia</taxon>
        <taxon>Papilionoidea</taxon>
        <taxon>Papilionidae</taxon>
        <taxon>Papilioninae</taxon>
        <taxon>Iphiclides</taxon>
    </lineage>
</organism>
<gene>
    <name evidence="1" type="ORF">IPOD504_LOCUS14964</name>
</gene>
<dbReference type="EMBL" id="OW152818">
    <property type="protein sequence ID" value="CAH2071057.1"/>
    <property type="molecule type" value="Genomic_DNA"/>
</dbReference>
<proteinExistence type="predicted"/>
<keyword evidence="2" id="KW-1185">Reference proteome</keyword>
<accession>A0ABN8J0A9</accession>
<evidence type="ECO:0000313" key="2">
    <source>
        <dbReference type="Proteomes" id="UP000837857"/>
    </source>
</evidence>
<feature type="non-terminal residue" evidence="1">
    <location>
        <position position="442"/>
    </location>
</feature>
<reference evidence="1" key="1">
    <citation type="submission" date="2022-03" db="EMBL/GenBank/DDBJ databases">
        <authorList>
            <person name="Martin H S."/>
        </authorList>
    </citation>
    <scope>NUCLEOTIDE SEQUENCE</scope>
</reference>
<dbReference type="Gene3D" id="1.20.120.20">
    <property type="entry name" value="Apolipoprotein"/>
    <property type="match status" value="1"/>
</dbReference>
<evidence type="ECO:0008006" key="3">
    <source>
        <dbReference type="Google" id="ProtNLM"/>
    </source>
</evidence>
<evidence type="ECO:0000313" key="1">
    <source>
        <dbReference type="EMBL" id="CAH2071057.1"/>
    </source>
</evidence>
<sequence>MKGAQSALDGSSVEKLEVEGAGRRKWESEVKIFMTCGTISNEDSLIAQQRRDLDLFRDTRQRIVELAGNLSNSAKQAVETIGNFSVGIQDEIQSLADKIKTDIQKLEGRIVDAINTATDNLNTAGEMVTNCIESHRQEAETLIDDTFARSMACADDRISELDAKIDDLNAMSTEALDHAKSAVEDMQACAGDGTESIFVVGSCLGTIALQTQTKAVIFLANSGLMIARINYAMSTLPVAFEEIHSERTSNEPELEGSALKPHQLEQLTITDLWNRVKNRAIRAWEALKNVAERSGKRISQWMKNIKTKAKKLNAFFKSRIQKMRKEVSDLIASIKNTSDLVKQCLQEQQAAIDKILKEILQDVTTCISKNIQSLSLLETNAQSFIEKSEFVNKVESKLSLCLNNDDIEQCFDDVRINIYEDLEREEKEMLTDVSYDITFPQH</sequence>
<protein>
    <recommendedName>
        <fullName evidence="3">Methyl-accepting transducer domain-containing protein</fullName>
    </recommendedName>
</protein>
<name>A0ABN8J0A9_9NEOP</name>
<dbReference type="Proteomes" id="UP000837857">
    <property type="component" value="Chromosome 6"/>
</dbReference>